<keyword evidence="10 11" id="KW-0131">Cell cycle</keyword>
<dbReference type="Proteomes" id="UP000193303">
    <property type="component" value="Unassembled WGS sequence"/>
</dbReference>
<dbReference type="InterPro" id="IPR050090">
    <property type="entry name" value="Tyrosine_recombinase_XerCD"/>
</dbReference>
<dbReference type="PANTHER" id="PTHR30349">
    <property type="entry name" value="PHAGE INTEGRASE-RELATED"/>
    <property type="match status" value="1"/>
</dbReference>
<evidence type="ECO:0000256" key="2">
    <source>
        <dbReference type="ARBA" id="ARBA00010450"/>
    </source>
</evidence>
<organism evidence="14 15">
    <name type="scientific">Neisseria dumasiana</name>
    <dbReference type="NCBI Taxonomy" id="1931275"/>
    <lineage>
        <taxon>Bacteria</taxon>
        <taxon>Pseudomonadati</taxon>
        <taxon>Pseudomonadota</taxon>
        <taxon>Betaproteobacteria</taxon>
        <taxon>Neisseriales</taxon>
        <taxon>Neisseriaceae</taxon>
        <taxon>Neisseria</taxon>
    </lineage>
</organism>
<evidence type="ECO:0000256" key="8">
    <source>
        <dbReference type="ARBA" id="ARBA00023125"/>
    </source>
</evidence>
<evidence type="ECO:0000313" key="15">
    <source>
        <dbReference type="Proteomes" id="UP000193303"/>
    </source>
</evidence>
<evidence type="ECO:0000313" key="14">
    <source>
        <dbReference type="EMBL" id="OSI18014.1"/>
    </source>
</evidence>
<feature type="active site" evidence="11">
    <location>
        <position position="242"/>
    </location>
</feature>
<sequence>MPSENHPDTYIDRLLEHLWLNDRLSQNTLDGYRRDLQKVAARLAERNLNWQNAQSSDLSAAIYHPDEQTRSQARALSACKRLYAWLLETERRSDNPTRHLTTPKQPKTLPKLITETQIDALLNAPDTESTHGLRDKALLELIYATGLRVSEAVKLKIGEANLHKGIINTIGKGNKQRIVPLGEEAAYWIERYLAEARPLLLKNKACDELFVSQKRTGISRQLAWMIVEKYAQEAGIHHLSPHGLRHAFATHLVNHGADLRVVQLLLGHADISTTQIYTHVANERLKSIVQEHHPRG</sequence>
<feature type="active site" evidence="11">
    <location>
        <position position="148"/>
    </location>
</feature>
<comment type="caution">
    <text evidence="14">The sequence shown here is derived from an EMBL/GenBank/DDBJ whole genome shotgun (WGS) entry which is preliminary data.</text>
</comment>
<dbReference type="InterPro" id="IPR011010">
    <property type="entry name" value="DNA_brk_join_enz"/>
</dbReference>
<feature type="active site" evidence="11">
    <location>
        <position position="268"/>
    </location>
</feature>
<reference evidence="15" key="1">
    <citation type="submission" date="2017-01" db="EMBL/GenBank/DDBJ databases">
        <authorList>
            <person name="Mah S.A."/>
            <person name="Swanson W.J."/>
            <person name="Moy G.W."/>
            <person name="Vacquier V.D."/>
        </authorList>
    </citation>
    <scope>NUCLEOTIDE SEQUENCE [LARGE SCALE GENOMIC DNA]</scope>
    <source>
        <strain evidence="15">124861</strain>
    </source>
</reference>
<dbReference type="InterPro" id="IPR011932">
    <property type="entry name" value="Recomb_XerD"/>
</dbReference>
<name>A0A1X3DE73_9NEIS</name>
<dbReference type="Gene3D" id="1.10.443.10">
    <property type="entry name" value="Intergrase catalytic core"/>
    <property type="match status" value="1"/>
</dbReference>
<dbReference type="GO" id="GO:0007059">
    <property type="term" value="P:chromosome segregation"/>
    <property type="evidence" value="ECO:0007669"/>
    <property type="project" value="UniProtKB-UniRule"/>
</dbReference>
<evidence type="ECO:0000256" key="1">
    <source>
        <dbReference type="ARBA" id="ARBA00004496"/>
    </source>
</evidence>
<proteinExistence type="inferred from homology"/>
<dbReference type="GO" id="GO:0006313">
    <property type="term" value="P:DNA transposition"/>
    <property type="evidence" value="ECO:0007669"/>
    <property type="project" value="UniProtKB-UniRule"/>
</dbReference>
<dbReference type="InterPro" id="IPR044068">
    <property type="entry name" value="CB"/>
</dbReference>
<evidence type="ECO:0000256" key="3">
    <source>
        <dbReference type="ARBA" id="ARBA00015810"/>
    </source>
</evidence>
<dbReference type="SUPFAM" id="SSF56349">
    <property type="entry name" value="DNA breaking-rejoining enzymes"/>
    <property type="match status" value="1"/>
</dbReference>
<feature type="domain" description="Core-binding (CB)" evidence="13">
    <location>
        <begin position="5"/>
        <end position="87"/>
    </location>
</feature>
<feature type="active site" evidence="11">
    <location>
        <position position="245"/>
    </location>
</feature>
<dbReference type="HAMAP" id="MF_01807">
    <property type="entry name" value="Recomb_XerD"/>
    <property type="match status" value="1"/>
</dbReference>
<dbReference type="InterPro" id="IPR004107">
    <property type="entry name" value="Integrase_SAM-like_N"/>
</dbReference>
<feature type="active site" description="O-(3'-phospho-DNA)-tyrosine intermediate" evidence="11">
    <location>
        <position position="277"/>
    </location>
</feature>
<keyword evidence="7 11" id="KW-0229">DNA integration</keyword>
<dbReference type="PROSITE" id="PS51898">
    <property type="entry name" value="TYR_RECOMBINASE"/>
    <property type="match status" value="1"/>
</dbReference>
<dbReference type="Pfam" id="PF00589">
    <property type="entry name" value="Phage_integrase"/>
    <property type="match status" value="1"/>
</dbReference>
<keyword evidence="9 11" id="KW-0233">DNA recombination</keyword>
<dbReference type="PROSITE" id="PS51900">
    <property type="entry name" value="CB"/>
    <property type="match status" value="1"/>
</dbReference>
<dbReference type="InterPro" id="IPR010998">
    <property type="entry name" value="Integrase_recombinase_N"/>
</dbReference>
<keyword evidence="5 11" id="KW-0132">Cell division</keyword>
<evidence type="ECO:0000256" key="9">
    <source>
        <dbReference type="ARBA" id="ARBA00023172"/>
    </source>
</evidence>
<dbReference type="Pfam" id="PF02899">
    <property type="entry name" value="Phage_int_SAM_1"/>
    <property type="match status" value="1"/>
</dbReference>
<keyword evidence="6 11" id="KW-0159">Chromosome partition</keyword>
<feature type="domain" description="Tyr recombinase" evidence="12">
    <location>
        <begin position="108"/>
        <end position="290"/>
    </location>
</feature>
<dbReference type="GO" id="GO:0005737">
    <property type="term" value="C:cytoplasm"/>
    <property type="evidence" value="ECO:0007669"/>
    <property type="project" value="UniProtKB-SubCell"/>
</dbReference>
<evidence type="ECO:0000259" key="12">
    <source>
        <dbReference type="PROSITE" id="PS51898"/>
    </source>
</evidence>
<dbReference type="InterPro" id="IPR013762">
    <property type="entry name" value="Integrase-like_cat_sf"/>
</dbReference>
<dbReference type="RefSeq" id="WP_085360361.1">
    <property type="nucleotide sequence ID" value="NZ_MTAB01000029.1"/>
</dbReference>
<dbReference type="NCBIfam" id="TIGR02225">
    <property type="entry name" value="recomb_XerD"/>
    <property type="match status" value="1"/>
</dbReference>
<evidence type="ECO:0000256" key="7">
    <source>
        <dbReference type="ARBA" id="ARBA00022908"/>
    </source>
</evidence>
<comment type="function">
    <text evidence="11">Site-specific tyrosine recombinase, which acts by catalyzing the cutting and rejoining of the recombining DNA molecules. The XerC-XerD complex is essential to convert dimers of the bacterial chromosome into monomers to permit their segregation at cell division. It also contributes to the segregational stability of plasmids.</text>
</comment>
<evidence type="ECO:0000256" key="6">
    <source>
        <dbReference type="ARBA" id="ARBA00022829"/>
    </source>
</evidence>
<dbReference type="STRING" id="1931275.BV914_05565"/>
<evidence type="ECO:0000259" key="13">
    <source>
        <dbReference type="PROSITE" id="PS51900"/>
    </source>
</evidence>
<comment type="similarity">
    <text evidence="2 11">Belongs to the 'phage' integrase family. XerD subfamily.</text>
</comment>
<dbReference type="Gene3D" id="1.10.150.130">
    <property type="match status" value="1"/>
</dbReference>
<gene>
    <name evidence="11" type="primary">xerD</name>
    <name evidence="14" type="ORF">BV912_10425</name>
</gene>
<evidence type="ECO:0000256" key="11">
    <source>
        <dbReference type="HAMAP-Rule" id="MF_01807"/>
    </source>
</evidence>
<dbReference type="AlphaFoldDB" id="A0A1X3DE73"/>
<dbReference type="GO" id="GO:0009037">
    <property type="term" value="F:tyrosine-based site-specific recombinase activity"/>
    <property type="evidence" value="ECO:0007669"/>
    <property type="project" value="UniProtKB-UniRule"/>
</dbReference>
<protein>
    <recommendedName>
        <fullName evidence="3 11">Tyrosine recombinase XerD</fullName>
    </recommendedName>
</protein>
<keyword evidence="4 11" id="KW-0963">Cytoplasm</keyword>
<dbReference type="InterPro" id="IPR023009">
    <property type="entry name" value="Tyrosine_recombinase_XerC/XerD"/>
</dbReference>
<accession>A0A1X3DE73</accession>
<dbReference type="CDD" id="cd00798">
    <property type="entry name" value="INT_XerDC_C"/>
    <property type="match status" value="1"/>
</dbReference>
<comment type="subcellular location">
    <subcellularLocation>
        <location evidence="1 11">Cytoplasm</location>
    </subcellularLocation>
</comment>
<keyword evidence="8 11" id="KW-0238">DNA-binding</keyword>
<dbReference type="EMBL" id="MTAB01000029">
    <property type="protein sequence ID" value="OSI18014.1"/>
    <property type="molecule type" value="Genomic_DNA"/>
</dbReference>
<evidence type="ECO:0000256" key="4">
    <source>
        <dbReference type="ARBA" id="ARBA00022490"/>
    </source>
</evidence>
<evidence type="ECO:0000256" key="5">
    <source>
        <dbReference type="ARBA" id="ARBA00022618"/>
    </source>
</evidence>
<dbReference type="GO" id="GO:0051301">
    <property type="term" value="P:cell division"/>
    <property type="evidence" value="ECO:0007669"/>
    <property type="project" value="UniProtKB-KW"/>
</dbReference>
<feature type="active site" evidence="11">
    <location>
        <position position="172"/>
    </location>
</feature>
<evidence type="ECO:0000256" key="10">
    <source>
        <dbReference type="ARBA" id="ARBA00023306"/>
    </source>
</evidence>
<dbReference type="OrthoDB" id="9801717at2"/>
<dbReference type="InterPro" id="IPR002104">
    <property type="entry name" value="Integrase_catalytic"/>
</dbReference>
<dbReference type="PANTHER" id="PTHR30349:SF90">
    <property type="entry name" value="TYROSINE RECOMBINASE XERD"/>
    <property type="match status" value="1"/>
</dbReference>
<dbReference type="SUPFAM" id="SSF47823">
    <property type="entry name" value="lambda integrase-like, N-terminal domain"/>
    <property type="match status" value="1"/>
</dbReference>
<comment type="subunit">
    <text evidence="11">Forms a cyclic heterotetrameric complex composed of two molecules of XerC and two molecules of XerD.</text>
</comment>
<dbReference type="GO" id="GO:0003677">
    <property type="term" value="F:DNA binding"/>
    <property type="evidence" value="ECO:0007669"/>
    <property type="project" value="UniProtKB-UniRule"/>
</dbReference>
<dbReference type="HAMAP" id="MF_01808">
    <property type="entry name" value="Recomb_XerC_XerD"/>
    <property type="match status" value="1"/>
</dbReference>
<dbReference type="NCBIfam" id="NF001399">
    <property type="entry name" value="PRK00283.1"/>
    <property type="match status" value="1"/>
</dbReference>